<feature type="transmembrane region" description="Helical" evidence="1">
    <location>
        <begin position="361"/>
        <end position="382"/>
    </location>
</feature>
<keyword evidence="1" id="KW-1133">Transmembrane helix</keyword>
<reference evidence="2" key="1">
    <citation type="submission" date="2021-10" db="EMBL/GenBank/DDBJ databases">
        <title>Tropical sea cucumber genome reveals ecological adaptation and Cuvierian tubules defense mechanism.</title>
        <authorList>
            <person name="Chen T."/>
        </authorList>
    </citation>
    <scope>NUCLEOTIDE SEQUENCE</scope>
    <source>
        <strain evidence="2">Nanhai2018</strain>
        <tissue evidence="2">Muscle</tissue>
    </source>
</reference>
<dbReference type="AlphaFoldDB" id="A0A9Q1CLG8"/>
<evidence type="ECO:0000313" key="2">
    <source>
        <dbReference type="EMBL" id="KAJ8047433.1"/>
    </source>
</evidence>
<evidence type="ECO:0000313" key="3">
    <source>
        <dbReference type="Proteomes" id="UP001152320"/>
    </source>
</evidence>
<dbReference type="EMBL" id="JAIZAY010000002">
    <property type="protein sequence ID" value="KAJ8047433.1"/>
    <property type="molecule type" value="Genomic_DNA"/>
</dbReference>
<proteinExistence type="predicted"/>
<dbReference type="PANTHER" id="PTHR11319:SF35">
    <property type="entry name" value="OUTER MEMBRANE PROTEIN PMPC-RELATED"/>
    <property type="match status" value="1"/>
</dbReference>
<keyword evidence="3" id="KW-1185">Reference proteome</keyword>
<feature type="transmembrane region" description="Helical" evidence="1">
    <location>
        <begin position="402"/>
        <end position="420"/>
    </location>
</feature>
<comment type="caution">
    <text evidence="2">The sequence shown here is derived from an EMBL/GenBank/DDBJ whole genome shotgun (WGS) entry which is preliminary data.</text>
</comment>
<feature type="transmembrane region" description="Helical" evidence="1">
    <location>
        <begin position="626"/>
        <end position="651"/>
    </location>
</feature>
<keyword evidence="1" id="KW-0472">Membrane</keyword>
<keyword evidence="1" id="KW-0812">Transmembrane</keyword>
<protein>
    <recommendedName>
        <fullName evidence="4">Tyrosine-protein kinase ephrin type A/B receptor-like domain-containing protein</fullName>
    </recommendedName>
</protein>
<dbReference type="OrthoDB" id="5950997at2759"/>
<name>A0A9Q1CLG8_HOLLE</name>
<dbReference type="PANTHER" id="PTHR11319">
    <property type="entry name" value="G PROTEIN-COUPLED RECEPTOR-RELATED"/>
    <property type="match status" value="1"/>
</dbReference>
<feature type="transmembrane region" description="Helical" evidence="1">
    <location>
        <begin position="256"/>
        <end position="279"/>
    </location>
</feature>
<dbReference type="SMART" id="SM01411">
    <property type="entry name" value="Ephrin_rec_like"/>
    <property type="match status" value="1"/>
</dbReference>
<gene>
    <name evidence="2" type="ORF">HOLleu_06428</name>
</gene>
<organism evidence="2 3">
    <name type="scientific">Holothuria leucospilota</name>
    <name type="common">Black long sea cucumber</name>
    <name type="synonym">Mertensiothuria leucospilota</name>
    <dbReference type="NCBI Taxonomy" id="206669"/>
    <lineage>
        <taxon>Eukaryota</taxon>
        <taxon>Metazoa</taxon>
        <taxon>Echinodermata</taxon>
        <taxon>Eleutherozoa</taxon>
        <taxon>Echinozoa</taxon>
        <taxon>Holothuroidea</taxon>
        <taxon>Aspidochirotacea</taxon>
        <taxon>Aspidochirotida</taxon>
        <taxon>Holothuriidae</taxon>
        <taxon>Holothuria</taxon>
    </lineage>
</organism>
<feature type="transmembrane region" description="Helical" evidence="1">
    <location>
        <begin position="596"/>
        <end position="614"/>
    </location>
</feature>
<sequence>MSCIGPNFVPKFSLSSKDNTEDYISRILGVEGFACTLNNVTNYHSCKLCPQGTYSNGLNECIPCPKGGFYQDEIGSYSNIPGQLVCKKCAKGTYVNRTRGTSQKDCIFCPDGTNKSIHAGFRACFCKNEFARRGRFDKCFHCKQQGLKCSGQDFESLKPGYFWDWNFPNASIDEYNMFVANLLNETRFYDNRTIYSKRIPRVHKCPRTASCINNFSEEGSVETTCALGYTGWLCNICLPGYYSVYSCCLRCPNVNVLVLGLFLILCVGLVVLYFFWLSYNKQREEGKQRNTVDIIVSRVKIMLGFYQVTGQYLSSFNNVNLEGTMQIIAEMITALEINMMKLFVRPQCFDERLVINPKGKFIIAMAALFAFTAIPCLLYKIFKVYFKIRYQAENFSDRISNLKAVTLYFVVVILFITYPATCTSIFQIFPGSCQSFCLDLENQYCFTALRSDYDVRCDKQLIVYQVLAVMATVGYVVVFPLVLFYMLKKHCSAPVSRESEERNRTTAKHETTAHLSTSSRRRHLPQYLKFLCENYKSNYWYWEIVELARKVTQTFLITMLGWDNKFTVLLTVEISVLFLTLHARYRPMKSVREQRLQVMFSLVAILANVVFIAVEMPNKYKDVFSGFLIFLNISLILFVTLEALLVAIFQLKLVLLQWTSKGLTRFATQRIEKTE</sequence>
<evidence type="ECO:0000256" key="1">
    <source>
        <dbReference type="SAM" id="Phobius"/>
    </source>
</evidence>
<accession>A0A9Q1CLG8</accession>
<evidence type="ECO:0008006" key="4">
    <source>
        <dbReference type="Google" id="ProtNLM"/>
    </source>
</evidence>
<dbReference type="Proteomes" id="UP001152320">
    <property type="component" value="Chromosome 2"/>
</dbReference>
<feature type="transmembrane region" description="Helical" evidence="1">
    <location>
        <begin position="461"/>
        <end position="487"/>
    </location>
</feature>